<evidence type="ECO:0008006" key="4">
    <source>
        <dbReference type="Google" id="ProtNLM"/>
    </source>
</evidence>
<keyword evidence="1" id="KW-0472">Membrane</keyword>
<dbReference type="AlphaFoldDB" id="A0A0A1MJ11"/>
<protein>
    <recommendedName>
        <fullName evidence="4">DUF340 domain-containing protein</fullName>
    </recommendedName>
</protein>
<dbReference type="RefSeq" id="WP_042533276.1">
    <property type="nucleotide sequence ID" value="NZ_CAXOIH010000011.1"/>
</dbReference>
<feature type="transmembrane region" description="Helical" evidence="1">
    <location>
        <begin position="63"/>
        <end position="80"/>
    </location>
</feature>
<reference evidence="2 3" key="1">
    <citation type="submission" date="2014-11" db="EMBL/GenBank/DDBJ databases">
        <authorList>
            <person name="Urmite Genomes Urmite Genomes"/>
        </authorList>
    </citation>
    <scope>NUCLEOTIDE SEQUENCE [LARGE SCALE GENOMIC DNA]</scope>
    <source>
        <strain evidence="2 3">Oc5</strain>
    </source>
</reference>
<evidence type="ECO:0000313" key="3">
    <source>
        <dbReference type="Proteomes" id="UP000040453"/>
    </source>
</evidence>
<keyword evidence="1" id="KW-0812">Transmembrane</keyword>
<name>A0A0A1MJ11_9BACI</name>
<dbReference type="EMBL" id="CDGG01000001">
    <property type="protein sequence ID" value="CEI83078.1"/>
    <property type="molecule type" value="Genomic_DNA"/>
</dbReference>
<organism evidence="2 3">
    <name type="scientific">Oceanobacillus oncorhynchi</name>
    <dbReference type="NCBI Taxonomy" id="545501"/>
    <lineage>
        <taxon>Bacteria</taxon>
        <taxon>Bacillati</taxon>
        <taxon>Bacillota</taxon>
        <taxon>Bacilli</taxon>
        <taxon>Bacillales</taxon>
        <taxon>Bacillaceae</taxon>
        <taxon>Oceanobacillus</taxon>
    </lineage>
</organism>
<accession>A0A0A1MJ11</accession>
<sequence length="152" mass="16665">MMLLKNIQEWTLLLVIFGFTALIGNWAGYEIMPLTALPGMITLILICLAGFILRELIPVNFPSIAYISLIGVLVSMPWMPGSEKIVEWTSQVELLALATPILAYAGIAIGRSWTDFVKLGWKTIVVASLVMLGTFIGSALIAEIILRFQGII</sequence>
<feature type="transmembrane region" description="Helical" evidence="1">
    <location>
        <begin position="36"/>
        <end position="57"/>
    </location>
</feature>
<feature type="transmembrane region" description="Helical" evidence="1">
    <location>
        <begin position="125"/>
        <end position="146"/>
    </location>
</feature>
<evidence type="ECO:0000256" key="1">
    <source>
        <dbReference type="SAM" id="Phobius"/>
    </source>
</evidence>
<keyword evidence="1" id="KW-1133">Transmembrane helix</keyword>
<dbReference type="STRING" id="545501.BN997_02967"/>
<dbReference type="Proteomes" id="UP000040453">
    <property type="component" value="Unassembled WGS sequence"/>
</dbReference>
<keyword evidence="3" id="KW-1185">Reference proteome</keyword>
<feature type="transmembrane region" description="Helical" evidence="1">
    <location>
        <begin position="92"/>
        <end position="113"/>
    </location>
</feature>
<proteinExistence type="predicted"/>
<gene>
    <name evidence="2" type="ORF">BN997_02967</name>
</gene>
<feature type="transmembrane region" description="Helical" evidence="1">
    <location>
        <begin position="12"/>
        <end position="29"/>
    </location>
</feature>
<evidence type="ECO:0000313" key="2">
    <source>
        <dbReference type="EMBL" id="CEI83078.1"/>
    </source>
</evidence>